<proteinExistence type="predicted"/>
<dbReference type="Pfam" id="PF15919">
    <property type="entry name" value="HicB_lk_antitox"/>
    <property type="match status" value="1"/>
</dbReference>
<dbReference type="EMBL" id="MFVL01000003">
    <property type="protein sequence ID" value="OGJ02222.1"/>
    <property type="molecule type" value="Genomic_DNA"/>
</dbReference>
<dbReference type="PANTHER" id="PTHR34504:SF4">
    <property type="entry name" value="ANTITOXIN HICB"/>
    <property type="match status" value="1"/>
</dbReference>
<dbReference type="InterPro" id="IPR035069">
    <property type="entry name" value="TTHA1013/TTHA0281-like"/>
</dbReference>
<feature type="domain" description="HicB-like antitoxin of toxin-antitoxin system" evidence="1">
    <location>
        <begin position="15"/>
        <end position="64"/>
    </location>
</feature>
<dbReference type="AlphaFoldDB" id="A0A1F6Y7B5"/>
<dbReference type="Gene3D" id="3.30.160.250">
    <property type="match status" value="1"/>
</dbReference>
<dbReference type="Proteomes" id="UP000177693">
    <property type="component" value="Unassembled WGS sequence"/>
</dbReference>
<evidence type="ECO:0000313" key="3">
    <source>
        <dbReference type="Proteomes" id="UP000177693"/>
    </source>
</evidence>
<name>A0A1F6Y7B5_9BACT</name>
<accession>A0A1F6Y7B5</accession>
<sequence length="83" mass="9527">MSKSKLKALIKGKSFPIILEKEESGLYVVECPLFSGCYSQGKTIDESLKNIREVIELCLEEKYNQEVVSDYFPKEFSFHTVTI</sequence>
<organism evidence="2 3">
    <name type="scientific">Candidatus Nomurabacteria bacterium RIFCSPLOWO2_02_FULL_40_67</name>
    <dbReference type="NCBI Taxonomy" id="1801787"/>
    <lineage>
        <taxon>Bacteria</taxon>
        <taxon>Candidatus Nomuraibacteriota</taxon>
    </lineage>
</organism>
<comment type="caution">
    <text evidence="2">The sequence shown here is derived from an EMBL/GenBank/DDBJ whole genome shotgun (WGS) entry which is preliminary data.</text>
</comment>
<evidence type="ECO:0000259" key="1">
    <source>
        <dbReference type="Pfam" id="PF15919"/>
    </source>
</evidence>
<dbReference type="InterPro" id="IPR031807">
    <property type="entry name" value="HicB-like"/>
</dbReference>
<gene>
    <name evidence="2" type="ORF">A3I23_01455</name>
</gene>
<reference evidence="2 3" key="1">
    <citation type="journal article" date="2016" name="Nat. Commun.">
        <title>Thousands of microbial genomes shed light on interconnected biogeochemical processes in an aquifer system.</title>
        <authorList>
            <person name="Anantharaman K."/>
            <person name="Brown C.T."/>
            <person name="Hug L.A."/>
            <person name="Sharon I."/>
            <person name="Castelle C.J."/>
            <person name="Probst A.J."/>
            <person name="Thomas B.C."/>
            <person name="Singh A."/>
            <person name="Wilkins M.J."/>
            <person name="Karaoz U."/>
            <person name="Brodie E.L."/>
            <person name="Williams K.H."/>
            <person name="Hubbard S.S."/>
            <person name="Banfield J.F."/>
        </authorList>
    </citation>
    <scope>NUCLEOTIDE SEQUENCE [LARGE SCALE GENOMIC DNA]</scope>
</reference>
<protein>
    <recommendedName>
        <fullName evidence="1">HicB-like antitoxin of toxin-antitoxin system domain-containing protein</fullName>
    </recommendedName>
</protein>
<evidence type="ECO:0000313" key="2">
    <source>
        <dbReference type="EMBL" id="OGJ02222.1"/>
    </source>
</evidence>
<dbReference type="InterPro" id="IPR051404">
    <property type="entry name" value="TA_system_antitoxin"/>
</dbReference>
<dbReference type="PANTHER" id="PTHR34504">
    <property type="entry name" value="ANTITOXIN HICB"/>
    <property type="match status" value="1"/>
</dbReference>
<dbReference type="SUPFAM" id="SSF143100">
    <property type="entry name" value="TTHA1013/TTHA0281-like"/>
    <property type="match status" value="1"/>
</dbReference>